<sequence>MKFIKCSTVSSFSTIILQSIINIRTKRSANFEIHQISINHSFSFFKLGDN</sequence>
<reference evidence="1" key="2">
    <citation type="journal article" date="2023" name="Plants (Basel)">
        <title>Annotation of the Turnera subulata (Passifloraceae) Draft Genome Reveals the S-Locus Evolved after the Divergence of Turneroideae from Passifloroideae in a Stepwise Manner.</title>
        <authorList>
            <person name="Henning P.M."/>
            <person name="Roalson E.H."/>
            <person name="Mir W."/>
            <person name="McCubbin A.G."/>
            <person name="Shore J.S."/>
        </authorList>
    </citation>
    <scope>NUCLEOTIDE SEQUENCE</scope>
    <source>
        <strain evidence="1">F60SS</strain>
    </source>
</reference>
<evidence type="ECO:0000313" key="1">
    <source>
        <dbReference type="EMBL" id="KAJ4823903.1"/>
    </source>
</evidence>
<keyword evidence="2" id="KW-1185">Reference proteome</keyword>
<proteinExistence type="predicted"/>
<evidence type="ECO:0000313" key="2">
    <source>
        <dbReference type="Proteomes" id="UP001141552"/>
    </source>
</evidence>
<dbReference type="Proteomes" id="UP001141552">
    <property type="component" value="Unassembled WGS sequence"/>
</dbReference>
<dbReference type="AlphaFoldDB" id="A0A9Q0J0G0"/>
<reference evidence="1" key="1">
    <citation type="submission" date="2022-02" db="EMBL/GenBank/DDBJ databases">
        <authorList>
            <person name="Henning P.M."/>
            <person name="McCubbin A.G."/>
            <person name="Shore J.S."/>
        </authorList>
    </citation>
    <scope>NUCLEOTIDE SEQUENCE</scope>
    <source>
        <strain evidence="1">F60SS</strain>
        <tissue evidence="1">Leaves</tissue>
    </source>
</reference>
<protein>
    <submittedName>
        <fullName evidence="1">Uncharacterized protein</fullName>
    </submittedName>
</protein>
<dbReference type="EMBL" id="JAKUCV010007325">
    <property type="protein sequence ID" value="KAJ4823903.1"/>
    <property type="molecule type" value="Genomic_DNA"/>
</dbReference>
<name>A0A9Q0J0G0_9ROSI</name>
<comment type="caution">
    <text evidence="1">The sequence shown here is derived from an EMBL/GenBank/DDBJ whole genome shotgun (WGS) entry which is preliminary data.</text>
</comment>
<accession>A0A9Q0J0G0</accession>
<gene>
    <name evidence="1" type="ORF">Tsubulata_026756</name>
</gene>
<organism evidence="1 2">
    <name type="scientific">Turnera subulata</name>
    <dbReference type="NCBI Taxonomy" id="218843"/>
    <lineage>
        <taxon>Eukaryota</taxon>
        <taxon>Viridiplantae</taxon>
        <taxon>Streptophyta</taxon>
        <taxon>Embryophyta</taxon>
        <taxon>Tracheophyta</taxon>
        <taxon>Spermatophyta</taxon>
        <taxon>Magnoliopsida</taxon>
        <taxon>eudicotyledons</taxon>
        <taxon>Gunneridae</taxon>
        <taxon>Pentapetalae</taxon>
        <taxon>rosids</taxon>
        <taxon>fabids</taxon>
        <taxon>Malpighiales</taxon>
        <taxon>Passifloraceae</taxon>
        <taxon>Turnera</taxon>
    </lineage>
</organism>